<evidence type="ECO:0000256" key="1">
    <source>
        <dbReference type="SAM" id="MobiDB-lite"/>
    </source>
</evidence>
<keyword evidence="2" id="KW-1133">Transmembrane helix</keyword>
<accession>A0A918HMD8</accession>
<feature type="region of interest" description="Disordered" evidence="1">
    <location>
        <begin position="177"/>
        <end position="199"/>
    </location>
</feature>
<evidence type="ECO:0000256" key="2">
    <source>
        <dbReference type="SAM" id="Phobius"/>
    </source>
</evidence>
<dbReference type="Proteomes" id="UP000646776">
    <property type="component" value="Unassembled WGS sequence"/>
</dbReference>
<keyword evidence="2" id="KW-0812">Transmembrane</keyword>
<proteinExistence type="predicted"/>
<name>A0A918HMD8_9ACTN</name>
<organism evidence="3 4">
    <name type="scientific">Streptomyces phaeofaciens</name>
    <dbReference type="NCBI Taxonomy" id="68254"/>
    <lineage>
        <taxon>Bacteria</taxon>
        <taxon>Bacillati</taxon>
        <taxon>Actinomycetota</taxon>
        <taxon>Actinomycetes</taxon>
        <taxon>Kitasatosporales</taxon>
        <taxon>Streptomycetaceae</taxon>
        <taxon>Streptomyces</taxon>
    </lineage>
</organism>
<keyword evidence="2" id="KW-0472">Membrane</keyword>
<protein>
    <submittedName>
        <fullName evidence="3">Uncharacterized protein</fullName>
    </submittedName>
</protein>
<dbReference type="RefSeq" id="WP_189714478.1">
    <property type="nucleotide sequence ID" value="NZ_BMSA01000019.1"/>
</dbReference>
<keyword evidence="4" id="KW-1185">Reference proteome</keyword>
<reference evidence="3" key="2">
    <citation type="submission" date="2020-09" db="EMBL/GenBank/DDBJ databases">
        <authorList>
            <person name="Sun Q."/>
            <person name="Ohkuma M."/>
        </authorList>
    </citation>
    <scope>NUCLEOTIDE SEQUENCE</scope>
    <source>
        <strain evidence="3">JCM 4125</strain>
    </source>
</reference>
<dbReference type="AlphaFoldDB" id="A0A918HMD8"/>
<sequence>MSADRENHDMTQHDIALLLADAADEVEIGIAPTQALIRGGRRRKARRWAVAAAAALVVAGSTGALAVTGLSGGDGQQVAAPPSPSVVQDVGRPYRTTLGTGREPDGNYWWVYIDVWAAPRDAAEGAAQLAAMGEYGEAPIDVTEGSDLVGKISYFVLRSYGAAKSQGTVKIQGTAPASEALSGNDNESGAMPLDPDSNGPNRLVIGSVAKTAQAVTCRWKDGTTTKLDRVPARTDVSVDRPAIRTPEGSPNAWFVCLAPQGTEFASAEVTVP</sequence>
<evidence type="ECO:0000313" key="3">
    <source>
        <dbReference type="EMBL" id="GGT72748.1"/>
    </source>
</evidence>
<comment type="caution">
    <text evidence="3">The sequence shown here is derived from an EMBL/GenBank/DDBJ whole genome shotgun (WGS) entry which is preliminary data.</text>
</comment>
<gene>
    <name evidence="3" type="ORF">GCM10010226_58490</name>
</gene>
<feature type="transmembrane region" description="Helical" evidence="2">
    <location>
        <begin position="48"/>
        <end position="70"/>
    </location>
</feature>
<dbReference type="EMBL" id="BMSA01000019">
    <property type="protein sequence ID" value="GGT72748.1"/>
    <property type="molecule type" value="Genomic_DNA"/>
</dbReference>
<evidence type="ECO:0000313" key="4">
    <source>
        <dbReference type="Proteomes" id="UP000646776"/>
    </source>
</evidence>
<reference evidence="3" key="1">
    <citation type="journal article" date="2014" name="Int. J. Syst. Evol. Microbiol.">
        <title>Complete genome sequence of Corynebacterium casei LMG S-19264T (=DSM 44701T), isolated from a smear-ripened cheese.</title>
        <authorList>
            <consortium name="US DOE Joint Genome Institute (JGI-PGF)"/>
            <person name="Walter F."/>
            <person name="Albersmeier A."/>
            <person name="Kalinowski J."/>
            <person name="Ruckert C."/>
        </authorList>
    </citation>
    <scope>NUCLEOTIDE SEQUENCE</scope>
    <source>
        <strain evidence="3">JCM 4125</strain>
    </source>
</reference>